<dbReference type="GO" id="GO:0004528">
    <property type="term" value="F:phosphodiesterase I activity"/>
    <property type="evidence" value="ECO:0007669"/>
    <property type="project" value="UniProtKB-EC"/>
</dbReference>
<reference evidence="1 2" key="1">
    <citation type="journal article" date="2013" name="Genome Announc.">
        <title>Draft Genome Sequence of Arcticibacter svalbardensis Strain MN12-7T, a Member of the Family Sphingobacteriaceae Isolated from an Arctic Soil Sample.</title>
        <authorList>
            <person name="Shivaji S."/>
            <person name="Ara S."/>
            <person name="Prasad S."/>
            <person name="Manasa B.P."/>
            <person name="Begum Z."/>
            <person name="Singh A."/>
            <person name="Kumar Pinnaka A."/>
        </authorList>
    </citation>
    <scope>NUCLEOTIDE SEQUENCE [LARGE SCALE GENOMIC DNA]</scope>
    <source>
        <strain evidence="1 2">MN12-7</strain>
    </source>
</reference>
<name>R9GSE3_9SPHI</name>
<proteinExistence type="predicted"/>
<sequence>MIQDWPKVFSKGKPGFGYYGFDPQVVKNMHAAFYAWGPVFKAGIHIPSFENVNVYPLVTNILGLKYKESIDGKKQVLQRILRQ</sequence>
<dbReference type="InterPro" id="IPR017850">
    <property type="entry name" value="Alkaline_phosphatase_core_sf"/>
</dbReference>
<dbReference type="PANTHER" id="PTHR10151:SF120">
    <property type="entry name" value="BIS(5'-ADENOSYL)-TRIPHOSPHATASE"/>
    <property type="match status" value="1"/>
</dbReference>
<comment type="caution">
    <text evidence="1">The sequence shown here is derived from an EMBL/GenBank/DDBJ whole genome shotgun (WGS) entry which is preliminary data.</text>
</comment>
<dbReference type="SUPFAM" id="SSF53649">
    <property type="entry name" value="Alkaline phosphatase-like"/>
    <property type="match status" value="1"/>
</dbReference>
<dbReference type="eggNOG" id="COG1524">
    <property type="taxonomic scope" value="Bacteria"/>
</dbReference>
<dbReference type="RefSeq" id="WP_016195458.1">
    <property type="nucleotide sequence ID" value="NZ_AQPN01000079.1"/>
</dbReference>
<dbReference type="Proteomes" id="UP000014174">
    <property type="component" value="Unassembled WGS sequence"/>
</dbReference>
<dbReference type="STRING" id="1150600.ADIARSV_2224"/>
<dbReference type="PANTHER" id="PTHR10151">
    <property type="entry name" value="ECTONUCLEOTIDE PYROPHOSPHATASE/PHOSPHODIESTERASE"/>
    <property type="match status" value="1"/>
</dbReference>
<keyword evidence="1" id="KW-0378">Hydrolase</keyword>
<evidence type="ECO:0000313" key="1">
    <source>
        <dbReference type="EMBL" id="EOR94626.1"/>
    </source>
</evidence>
<keyword evidence="2" id="KW-1185">Reference proteome</keyword>
<dbReference type="EC" id="3.1.4.1" evidence="1"/>
<evidence type="ECO:0000313" key="2">
    <source>
        <dbReference type="Proteomes" id="UP000014174"/>
    </source>
</evidence>
<dbReference type="Gene3D" id="3.40.720.10">
    <property type="entry name" value="Alkaline Phosphatase, subunit A"/>
    <property type="match status" value="1"/>
</dbReference>
<accession>R9GSE3</accession>
<protein>
    <submittedName>
        <fullName evidence="1">Phosphodiesterase I</fullName>
        <ecNumber evidence="1">3.1.4.1</ecNumber>
    </submittedName>
</protein>
<gene>
    <name evidence="1" type="ORF">ADIARSV_2224</name>
</gene>
<dbReference type="OrthoDB" id="9779418at2"/>
<dbReference type="AlphaFoldDB" id="R9GSE3"/>
<dbReference type="EMBL" id="AQPN01000079">
    <property type="protein sequence ID" value="EOR94626.1"/>
    <property type="molecule type" value="Genomic_DNA"/>
</dbReference>
<organism evidence="1 2">
    <name type="scientific">Arcticibacter svalbardensis MN12-7</name>
    <dbReference type="NCBI Taxonomy" id="1150600"/>
    <lineage>
        <taxon>Bacteria</taxon>
        <taxon>Pseudomonadati</taxon>
        <taxon>Bacteroidota</taxon>
        <taxon>Sphingobacteriia</taxon>
        <taxon>Sphingobacteriales</taxon>
        <taxon>Sphingobacteriaceae</taxon>
        <taxon>Arcticibacter</taxon>
    </lineage>
</organism>